<keyword evidence="18" id="KW-1185">Reference proteome</keyword>
<keyword evidence="5" id="KW-0808">Transferase</keyword>
<dbReference type="AlphaFoldDB" id="A0A3Q1GU35"/>
<dbReference type="PANTHER" id="PTHR23063">
    <property type="entry name" value="PHOSPHOLIPID ACYLTRANSFERASE"/>
    <property type="match status" value="1"/>
</dbReference>
<evidence type="ECO:0000256" key="12">
    <source>
        <dbReference type="ARBA" id="ARBA00023315"/>
    </source>
</evidence>
<keyword evidence="12" id="KW-0012">Acyltransferase</keyword>
<evidence type="ECO:0000256" key="1">
    <source>
        <dbReference type="ARBA" id="ARBA00004370"/>
    </source>
</evidence>
<comment type="pathway">
    <text evidence="2">Lipid metabolism; phospholipid metabolism.</text>
</comment>
<dbReference type="PANTHER" id="PTHR23063:SF57">
    <property type="entry name" value="LYSOPHOSPHATIDYLCHOLINE ACYLTRANSFERASE 1"/>
    <property type="match status" value="1"/>
</dbReference>
<dbReference type="PROSITE" id="PS50222">
    <property type="entry name" value="EF_HAND_2"/>
    <property type="match status" value="1"/>
</dbReference>
<evidence type="ECO:0000256" key="14">
    <source>
        <dbReference type="SAM" id="MobiDB-lite"/>
    </source>
</evidence>
<dbReference type="InterPro" id="IPR045252">
    <property type="entry name" value="LPCAT1-like"/>
</dbReference>
<keyword evidence="6 15" id="KW-0812">Transmembrane</keyword>
<evidence type="ECO:0000256" key="11">
    <source>
        <dbReference type="ARBA" id="ARBA00023264"/>
    </source>
</evidence>
<reference evidence="17" key="2">
    <citation type="submission" date="2025-09" db="UniProtKB">
        <authorList>
            <consortium name="Ensembl"/>
        </authorList>
    </citation>
    <scope>IDENTIFICATION</scope>
</reference>
<evidence type="ECO:0000256" key="3">
    <source>
        <dbReference type="ARBA" id="ARBA00008655"/>
    </source>
</evidence>
<dbReference type="Gene3D" id="1.10.238.10">
    <property type="entry name" value="EF-hand"/>
    <property type="match status" value="1"/>
</dbReference>
<keyword evidence="7 15" id="KW-1133">Transmembrane helix</keyword>
<dbReference type="GO" id="GO:0005509">
    <property type="term" value="F:calcium ion binding"/>
    <property type="evidence" value="ECO:0007669"/>
    <property type="project" value="InterPro"/>
</dbReference>
<evidence type="ECO:0000256" key="15">
    <source>
        <dbReference type="SAM" id="Phobius"/>
    </source>
</evidence>
<comment type="subcellular location">
    <subcellularLocation>
        <location evidence="1">Membrane</location>
    </subcellularLocation>
</comment>
<evidence type="ECO:0000256" key="4">
    <source>
        <dbReference type="ARBA" id="ARBA00022516"/>
    </source>
</evidence>
<name>A0A3Q1GU35_9TELE</name>
<keyword evidence="8" id="KW-0443">Lipid metabolism</keyword>
<keyword evidence="9 15" id="KW-0472">Membrane</keyword>
<evidence type="ECO:0000259" key="16">
    <source>
        <dbReference type="PROSITE" id="PS50222"/>
    </source>
</evidence>
<dbReference type="InterPro" id="IPR011992">
    <property type="entry name" value="EF-hand-dom_pair"/>
</dbReference>
<keyword evidence="11" id="KW-1208">Phospholipid metabolism</keyword>
<dbReference type="GO" id="GO:0008654">
    <property type="term" value="P:phospholipid biosynthetic process"/>
    <property type="evidence" value="ECO:0007669"/>
    <property type="project" value="UniProtKB-KW"/>
</dbReference>
<evidence type="ECO:0000313" key="18">
    <source>
        <dbReference type="Proteomes" id="UP000257200"/>
    </source>
</evidence>
<dbReference type="Ensembl" id="ENSAPOT00000029306.1">
    <property type="protein sequence ID" value="ENSAPOP00000033963.1"/>
    <property type="gene ID" value="ENSAPOG00000022919.1"/>
</dbReference>
<comment type="pathway">
    <text evidence="13">Phospholipid metabolism.</text>
</comment>
<dbReference type="GO" id="GO:0005783">
    <property type="term" value="C:endoplasmic reticulum"/>
    <property type="evidence" value="ECO:0007669"/>
    <property type="project" value="TreeGrafter"/>
</dbReference>
<dbReference type="SUPFAM" id="SSF69593">
    <property type="entry name" value="Glycerol-3-phosphate (1)-acyltransferase"/>
    <property type="match status" value="1"/>
</dbReference>
<dbReference type="InterPro" id="IPR002048">
    <property type="entry name" value="EF_hand_dom"/>
</dbReference>
<organism evidence="17 18">
    <name type="scientific">Acanthochromis polyacanthus</name>
    <name type="common">spiny chromis</name>
    <dbReference type="NCBI Taxonomy" id="80966"/>
    <lineage>
        <taxon>Eukaryota</taxon>
        <taxon>Metazoa</taxon>
        <taxon>Chordata</taxon>
        <taxon>Craniata</taxon>
        <taxon>Vertebrata</taxon>
        <taxon>Euteleostomi</taxon>
        <taxon>Actinopterygii</taxon>
        <taxon>Neopterygii</taxon>
        <taxon>Teleostei</taxon>
        <taxon>Neoteleostei</taxon>
        <taxon>Acanthomorphata</taxon>
        <taxon>Ovalentaria</taxon>
        <taxon>Pomacentridae</taxon>
        <taxon>Acanthochromis</taxon>
    </lineage>
</organism>
<protein>
    <submittedName>
        <fullName evidence="17">Lysophosphatidylcholine acyltransferase 1</fullName>
    </submittedName>
</protein>
<reference evidence="17" key="1">
    <citation type="submission" date="2025-08" db="UniProtKB">
        <authorList>
            <consortium name="Ensembl"/>
        </authorList>
    </citation>
    <scope>IDENTIFICATION</scope>
</reference>
<evidence type="ECO:0000256" key="13">
    <source>
        <dbReference type="ARBA" id="ARBA00025707"/>
    </source>
</evidence>
<evidence type="ECO:0000256" key="2">
    <source>
        <dbReference type="ARBA" id="ARBA00005074"/>
    </source>
</evidence>
<feature type="domain" description="EF-hand" evidence="16">
    <location>
        <begin position="333"/>
        <end position="368"/>
    </location>
</feature>
<dbReference type="GO" id="GO:0042171">
    <property type="term" value="F:lysophosphatidic acid acyltransferase activity"/>
    <property type="evidence" value="ECO:0007669"/>
    <property type="project" value="TreeGrafter"/>
</dbReference>
<dbReference type="CDD" id="cd07991">
    <property type="entry name" value="LPLAT_LPCAT1-like"/>
    <property type="match status" value="1"/>
</dbReference>
<evidence type="ECO:0000256" key="8">
    <source>
        <dbReference type="ARBA" id="ARBA00023098"/>
    </source>
</evidence>
<dbReference type="GO" id="GO:0047184">
    <property type="term" value="F:1-acylglycerophosphocholine O-acyltransferase activity"/>
    <property type="evidence" value="ECO:0007669"/>
    <property type="project" value="TreeGrafter"/>
</dbReference>
<evidence type="ECO:0000313" key="17">
    <source>
        <dbReference type="Ensembl" id="ENSAPOP00000033963.1"/>
    </source>
</evidence>
<dbReference type="Pfam" id="PF01553">
    <property type="entry name" value="Acyltransferase"/>
    <property type="match status" value="1"/>
</dbReference>
<dbReference type="GeneTree" id="ENSGT01030000234574"/>
<dbReference type="InterPro" id="IPR002123">
    <property type="entry name" value="Plipid/glycerol_acylTrfase"/>
</dbReference>
<dbReference type="SUPFAM" id="SSF47473">
    <property type="entry name" value="EF-hand"/>
    <property type="match status" value="1"/>
</dbReference>
<keyword evidence="4" id="KW-0444">Lipid biosynthesis</keyword>
<dbReference type="GO" id="GO:0016020">
    <property type="term" value="C:membrane"/>
    <property type="evidence" value="ECO:0007669"/>
    <property type="project" value="UniProtKB-SubCell"/>
</dbReference>
<dbReference type="SMART" id="SM00563">
    <property type="entry name" value="PlsC"/>
    <property type="match status" value="1"/>
</dbReference>
<dbReference type="Proteomes" id="UP000257200">
    <property type="component" value="Unplaced"/>
</dbReference>
<sequence length="502" mass="56509">PFIKGKKKSGTYTRSFLLLIALMTVTLFPIRLLMAAFMMLLAWPFAFLASVGRSETTVEPQCLWRRLVDIILRIIMRVMWFAGGFHWMTVKGQRALPTEAPILTLAPHSSYFDAIPVTMTMSSIVMKAESKDLPLWGTLIKYIRPVFVSRSDQNSRKKTVEEIKRRAHSGGEWPQIMIFPEGTCTNRSCIITFKPGAFIPAVPVQPVVIRYPNKLDTITWTWQGPGFLPIYTPSEEEKKNPALFAINVRRVMAKALGVPITDYSFEDCQLAMAEGQLRLPVDTCLLEFAKLARRLGLKPKNTEKVLQEFGNRARKLEGQKLGLEDFAHFLDVPVSDMLRDMFALFDEHEDNSMDIREYVIALSVVCRPAKTLETMKLAFKMFEAEEDGAITERELAVVLKTALGVTHLGVSRLFTAIDAEDTGKITFDKFRRFVEQNPDFAEDYLYTENAGLHSGPCHSHQTQSPPLDLHGTATSKTANGICPDFSPSDPDGTIDGLLKKHN</sequence>
<evidence type="ECO:0000256" key="6">
    <source>
        <dbReference type="ARBA" id="ARBA00022692"/>
    </source>
</evidence>
<evidence type="ECO:0000256" key="10">
    <source>
        <dbReference type="ARBA" id="ARBA00023209"/>
    </source>
</evidence>
<comment type="similarity">
    <text evidence="3">Belongs to the 1-acyl-sn-glycerol-3-phosphate acyltransferase family.</text>
</comment>
<feature type="transmembrane region" description="Helical" evidence="15">
    <location>
        <begin position="16"/>
        <end position="49"/>
    </location>
</feature>
<accession>A0A3Q1GU35</accession>
<dbReference type="UniPathway" id="UPA00085"/>
<keyword evidence="10" id="KW-0594">Phospholipid biosynthesis</keyword>
<evidence type="ECO:0000256" key="7">
    <source>
        <dbReference type="ARBA" id="ARBA00022989"/>
    </source>
</evidence>
<proteinExistence type="inferred from homology"/>
<evidence type="ECO:0000256" key="9">
    <source>
        <dbReference type="ARBA" id="ARBA00023136"/>
    </source>
</evidence>
<feature type="region of interest" description="Disordered" evidence="14">
    <location>
        <begin position="478"/>
        <end position="502"/>
    </location>
</feature>
<evidence type="ECO:0000256" key="5">
    <source>
        <dbReference type="ARBA" id="ARBA00022679"/>
    </source>
</evidence>